<dbReference type="Gene3D" id="1.50.10.10">
    <property type="match status" value="1"/>
</dbReference>
<feature type="chain" id="PRO_5030701744" evidence="1">
    <location>
        <begin position="36"/>
        <end position="705"/>
    </location>
</feature>
<feature type="signal peptide" evidence="1">
    <location>
        <begin position="1"/>
        <end position="35"/>
    </location>
</feature>
<gene>
    <name evidence="5" type="ORF">ENW50_07705</name>
</gene>
<organism evidence="5">
    <name type="scientific">Acidobacterium capsulatum</name>
    <dbReference type="NCBI Taxonomy" id="33075"/>
    <lineage>
        <taxon>Bacteria</taxon>
        <taxon>Pseudomonadati</taxon>
        <taxon>Acidobacteriota</taxon>
        <taxon>Terriglobia</taxon>
        <taxon>Terriglobales</taxon>
        <taxon>Acidobacteriaceae</taxon>
        <taxon>Acidobacterium</taxon>
    </lineage>
</organism>
<reference evidence="5" key="1">
    <citation type="journal article" date="2020" name="mSystems">
        <title>Genome- and Community-Level Interaction Insights into Carbon Utilization and Element Cycling Functions of Hydrothermarchaeota in Hydrothermal Sediment.</title>
        <authorList>
            <person name="Zhou Z."/>
            <person name="Liu Y."/>
            <person name="Xu W."/>
            <person name="Pan J."/>
            <person name="Luo Z.H."/>
            <person name="Li M."/>
        </authorList>
    </citation>
    <scope>NUCLEOTIDE SEQUENCE [LARGE SCALE GENOMIC DNA]</scope>
    <source>
        <strain evidence="5">SpSt-855</strain>
    </source>
</reference>
<name>A0A7V4XT19_9BACT</name>
<dbReference type="InterPro" id="IPR012341">
    <property type="entry name" value="6hp_glycosidase-like_sf"/>
</dbReference>
<feature type="domain" description="Glutaminase A central" evidence="3">
    <location>
        <begin position="346"/>
        <end position="689"/>
    </location>
</feature>
<dbReference type="InterPro" id="IPR033433">
    <property type="entry name" value="GtaA_N"/>
</dbReference>
<dbReference type="GO" id="GO:0005975">
    <property type="term" value="P:carbohydrate metabolic process"/>
    <property type="evidence" value="ECO:0007669"/>
    <property type="project" value="InterPro"/>
</dbReference>
<dbReference type="InterPro" id="IPR032515">
    <property type="entry name" value="DUF4964"/>
</dbReference>
<dbReference type="EMBL" id="DTKL01000045">
    <property type="protein sequence ID" value="HGY94550.1"/>
    <property type="molecule type" value="Genomic_DNA"/>
</dbReference>
<dbReference type="InterPro" id="IPR008928">
    <property type="entry name" value="6-hairpin_glycosidase_sf"/>
</dbReference>
<evidence type="ECO:0000259" key="3">
    <source>
        <dbReference type="Pfam" id="PF16335"/>
    </source>
</evidence>
<accession>A0A7V4XT19</accession>
<evidence type="ECO:0000259" key="2">
    <source>
        <dbReference type="Pfam" id="PF16334"/>
    </source>
</evidence>
<dbReference type="InterPro" id="IPR052743">
    <property type="entry name" value="Glutaminase_GtaA"/>
</dbReference>
<feature type="domain" description="Glutaminase A N-terminal" evidence="4">
    <location>
        <begin position="112"/>
        <end position="338"/>
    </location>
</feature>
<comment type="caution">
    <text evidence="5">The sequence shown here is derived from an EMBL/GenBank/DDBJ whole genome shotgun (WGS) entry which is preliminary data.</text>
</comment>
<dbReference type="Pfam" id="PF17168">
    <property type="entry name" value="DUF5127"/>
    <property type="match status" value="1"/>
</dbReference>
<evidence type="ECO:0000259" key="4">
    <source>
        <dbReference type="Pfam" id="PF17168"/>
    </source>
</evidence>
<dbReference type="Pfam" id="PF16334">
    <property type="entry name" value="DUF4964"/>
    <property type="match status" value="1"/>
</dbReference>
<dbReference type="PANTHER" id="PTHR31987:SF1">
    <property type="entry name" value="GLUTAMINASE A"/>
    <property type="match status" value="1"/>
</dbReference>
<evidence type="ECO:0000256" key="1">
    <source>
        <dbReference type="SAM" id="SignalP"/>
    </source>
</evidence>
<dbReference type="AlphaFoldDB" id="A0A7V4XT19"/>
<protein>
    <submittedName>
        <fullName evidence="5">DUF4965 domain-containing protein</fullName>
    </submittedName>
</protein>
<feature type="domain" description="DUF4964" evidence="2">
    <location>
        <begin position="40"/>
        <end position="96"/>
    </location>
</feature>
<evidence type="ECO:0000313" key="5">
    <source>
        <dbReference type="EMBL" id="HGY94550.1"/>
    </source>
</evidence>
<dbReference type="InterPro" id="IPR032514">
    <property type="entry name" value="GtaA_central"/>
</dbReference>
<sequence>MWNCFSRQAKRFLKYSTGCAAIGFLTGGLAMPAHAQKPVTARTPATPLVVHDPYFSIWSFNDKLTGGPTHHWTGSPQQLIGIVRIDGKSYRFMGDDPSLPALPQISRAIWPTHVIYQFQGAGVRLKATFFTPDLPRDLDVLSRPLSYLGWKVSSSDGRAHQVQIYFAASAELAVNDVYQHVVWGTSRVGNMQVMHIGTNTQQVLAKSGDNLRIDWGWADVAVPAQPGASVATIGMDAFNEAVSKGDLPGSDDLNMPRMARIDTPVLAARFDLGRVSTTPVTRRLMLAYDDRYGIELFHRELPDYWRRGHITFAQMLLQAEAQRASLDTQATAFDHALVSALTQAGGSKYAQLAVLAYQQTLGATKLAAGIDGEPLLFSKENFSNGCVDTVDVTYPSSPLFLFVNPKLLEAMLRPVLQYAEMPRWPWPFAPHDIGTYPLANGQVYGGAETSEVDQMPVEETGNMLIMMDAIAQAEGNPDFAKPYWPMLTKWAKYLRAFGLDPKNQLSTDDFAGHLAHNANLSIKAILALGSYAQLARMLGHADIANDYQQTAKQMAGQWVRMAADGDHTRLAFNMPNTWSQKYNLVWDRILGLNLFPPSVARQEVAFYLQHQNTFGLPLDYRHTYTKLDWTTWSATLANNQKDFEALINPLYKFMTETPTRVPLSDWFDTVTGKQVGFQARSVVGGIFIKPLTDKSLWQQWAQGRP</sequence>
<proteinExistence type="predicted"/>
<dbReference type="Pfam" id="PF16335">
    <property type="entry name" value="GtaA_6_Hairpin"/>
    <property type="match status" value="1"/>
</dbReference>
<dbReference type="PANTHER" id="PTHR31987">
    <property type="entry name" value="GLUTAMINASE A-RELATED"/>
    <property type="match status" value="1"/>
</dbReference>
<keyword evidence="1" id="KW-0732">Signal</keyword>
<dbReference type="SUPFAM" id="SSF48208">
    <property type="entry name" value="Six-hairpin glycosidases"/>
    <property type="match status" value="1"/>
</dbReference>